<keyword evidence="12" id="KW-1185">Reference proteome</keyword>
<keyword evidence="9" id="KW-0411">Iron-sulfur</keyword>
<keyword evidence="5" id="KW-0479">Metal-binding</keyword>
<keyword evidence="7" id="KW-0249">Electron transport</keyword>
<dbReference type="AlphaFoldDB" id="A0A9E7TGM7"/>
<protein>
    <submittedName>
        <fullName evidence="11">4Fe-4S binding protein</fullName>
    </submittedName>
</protein>
<dbReference type="Proteomes" id="UP001060368">
    <property type="component" value="Chromosome"/>
</dbReference>
<sequence>MALSVGCTSRPGKARDNKTGSWRVFKPEIDSDKCNKCGTCTMICPEVCIEESKEGYPEVDYDFCKECGMCAEECPKDAIEMKQEEK</sequence>
<dbReference type="KEGG" id="mend:L6E24_08515"/>
<dbReference type="NCBIfam" id="TIGR02179">
    <property type="entry name" value="PorD_KorD"/>
    <property type="match status" value="1"/>
</dbReference>
<dbReference type="PANTHER" id="PTHR43724">
    <property type="entry name" value="PYRUVATE SYNTHASE SUBUNIT PORD"/>
    <property type="match status" value="1"/>
</dbReference>
<dbReference type="InterPro" id="IPR011898">
    <property type="entry name" value="PorD_KorD"/>
</dbReference>
<reference evidence="11" key="1">
    <citation type="submission" date="2022-04" db="EMBL/GenBank/DDBJ databases">
        <title>Complete genome of Methanoplanus endosymbiosus DSM 3599.</title>
        <authorList>
            <person name="Chen S.-C."/>
            <person name="You Y.-T."/>
            <person name="Zhou Y.-Z."/>
            <person name="Lai M.-C."/>
        </authorList>
    </citation>
    <scope>NUCLEOTIDE SEQUENCE</scope>
    <source>
        <strain evidence="11">DSM 3599</strain>
    </source>
</reference>
<dbReference type="GeneID" id="74307739"/>
<dbReference type="InterPro" id="IPR017896">
    <property type="entry name" value="4Fe4S_Fe-S-bd"/>
</dbReference>
<dbReference type="Gene3D" id="3.30.70.20">
    <property type="match status" value="2"/>
</dbReference>
<keyword evidence="4" id="KW-0004">4Fe-4S</keyword>
<evidence type="ECO:0000256" key="8">
    <source>
        <dbReference type="ARBA" id="ARBA00023004"/>
    </source>
</evidence>
<keyword evidence="3" id="KW-0813">Transport</keyword>
<evidence type="ECO:0000256" key="1">
    <source>
        <dbReference type="ARBA" id="ARBA00001966"/>
    </source>
</evidence>
<dbReference type="GO" id="GO:0051539">
    <property type="term" value="F:4 iron, 4 sulfur cluster binding"/>
    <property type="evidence" value="ECO:0007669"/>
    <property type="project" value="UniProtKB-KW"/>
</dbReference>
<dbReference type="GO" id="GO:0046872">
    <property type="term" value="F:metal ion binding"/>
    <property type="evidence" value="ECO:0007669"/>
    <property type="project" value="UniProtKB-KW"/>
</dbReference>
<feature type="domain" description="4Fe-4S ferredoxin-type" evidence="10">
    <location>
        <begin position="55"/>
        <end position="84"/>
    </location>
</feature>
<dbReference type="RefSeq" id="WP_257741576.1">
    <property type="nucleotide sequence ID" value="NZ_CP096115.1"/>
</dbReference>
<keyword evidence="8" id="KW-0408">Iron</keyword>
<evidence type="ECO:0000256" key="6">
    <source>
        <dbReference type="ARBA" id="ARBA00022737"/>
    </source>
</evidence>
<comment type="subunit">
    <text evidence="2">Heterotetramer of one alpha, one beta, one delta and one gamma chain.</text>
</comment>
<dbReference type="PROSITE" id="PS00198">
    <property type="entry name" value="4FE4S_FER_1"/>
    <property type="match status" value="1"/>
</dbReference>
<evidence type="ECO:0000313" key="11">
    <source>
        <dbReference type="EMBL" id="UUX91422.1"/>
    </source>
</evidence>
<dbReference type="PANTHER" id="PTHR43724:SF1">
    <property type="entry name" value="PYRUVATE SYNTHASE SUBUNIT PORD"/>
    <property type="match status" value="1"/>
</dbReference>
<feature type="domain" description="4Fe-4S ferredoxin-type" evidence="10">
    <location>
        <begin position="25"/>
        <end position="54"/>
    </location>
</feature>
<evidence type="ECO:0000256" key="9">
    <source>
        <dbReference type="ARBA" id="ARBA00023014"/>
    </source>
</evidence>
<dbReference type="GO" id="GO:0016625">
    <property type="term" value="F:oxidoreductase activity, acting on the aldehyde or oxo group of donors, iron-sulfur protein as acceptor"/>
    <property type="evidence" value="ECO:0007669"/>
    <property type="project" value="InterPro"/>
</dbReference>
<evidence type="ECO:0000259" key="10">
    <source>
        <dbReference type="PROSITE" id="PS51379"/>
    </source>
</evidence>
<dbReference type="InterPro" id="IPR017900">
    <property type="entry name" value="4Fe4S_Fe_S_CS"/>
</dbReference>
<evidence type="ECO:0000256" key="5">
    <source>
        <dbReference type="ARBA" id="ARBA00022723"/>
    </source>
</evidence>
<evidence type="ECO:0000256" key="7">
    <source>
        <dbReference type="ARBA" id="ARBA00022982"/>
    </source>
</evidence>
<keyword evidence="6" id="KW-0677">Repeat</keyword>
<evidence type="ECO:0000256" key="3">
    <source>
        <dbReference type="ARBA" id="ARBA00022448"/>
    </source>
</evidence>
<gene>
    <name evidence="11" type="ORF">L6E24_08515</name>
</gene>
<evidence type="ECO:0000256" key="4">
    <source>
        <dbReference type="ARBA" id="ARBA00022485"/>
    </source>
</evidence>
<dbReference type="Pfam" id="PF14697">
    <property type="entry name" value="Fer4_21"/>
    <property type="match status" value="1"/>
</dbReference>
<comment type="cofactor">
    <cofactor evidence="1">
        <name>[4Fe-4S] cluster</name>
        <dbReference type="ChEBI" id="CHEBI:49883"/>
    </cofactor>
</comment>
<evidence type="ECO:0000256" key="2">
    <source>
        <dbReference type="ARBA" id="ARBA00011595"/>
    </source>
</evidence>
<accession>A0A9E7TGM7</accession>
<dbReference type="SUPFAM" id="SSF54862">
    <property type="entry name" value="4Fe-4S ferredoxins"/>
    <property type="match status" value="1"/>
</dbReference>
<name>A0A9E7TGM7_9EURY</name>
<proteinExistence type="predicted"/>
<organism evidence="11 12">
    <name type="scientific">Methanoplanus endosymbiosus</name>
    <dbReference type="NCBI Taxonomy" id="33865"/>
    <lineage>
        <taxon>Archaea</taxon>
        <taxon>Methanobacteriati</taxon>
        <taxon>Methanobacteriota</taxon>
        <taxon>Stenosarchaea group</taxon>
        <taxon>Methanomicrobia</taxon>
        <taxon>Methanomicrobiales</taxon>
        <taxon>Methanomicrobiaceae</taxon>
        <taxon>Methanoplanus</taxon>
    </lineage>
</organism>
<dbReference type="PROSITE" id="PS51379">
    <property type="entry name" value="4FE4S_FER_2"/>
    <property type="match status" value="2"/>
</dbReference>
<dbReference type="EMBL" id="CP096115">
    <property type="protein sequence ID" value="UUX91422.1"/>
    <property type="molecule type" value="Genomic_DNA"/>
</dbReference>
<evidence type="ECO:0000313" key="12">
    <source>
        <dbReference type="Proteomes" id="UP001060368"/>
    </source>
</evidence>